<evidence type="ECO:0000256" key="2">
    <source>
        <dbReference type="SAM" id="Phobius"/>
    </source>
</evidence>
<feature type="region of interest" description="Disordered" evidence="1">
    <location>
        <begin position="88"/>
        <end position="133"/>
    </location>
</feature>
<feature type="compositionally biased region" description="Basic residues" evidence="1">
    <location>
        <begin position="120"/>
        <end position="133"/>
    </location>
</feature>
<evidence type="ECO:0000256" key="1">
    <source>
        <dbReference type="SAM" id="MobiDB-lite"/>
    </source>
</evidence>
<feature type="compositionally biased region" description="Basic residues" evidence="1">
    <location>
        <begin position="96"/>
        <end position="105"/>
    </location>
</feature>
<feature type="transmembrane region" description="Helical" evidence="2">
    <location>
        <begin position="6"/>
        <end position="26"/>
    </location>
</feature>
<organism evidence="3">
    <name type="scientific">Quercus robur waikavirus</name>
    <dbReference type="NCBI Taxonomy" id="3027349"/>
    <lineage>
        <taxon>Viruses</taxon>
        <taxon>Riboviria</taxon>
        <taxon>Orthornavirae</taxon>
        <taxon>Pisuviricota</taxon>
        <taxon>Pisoniviricetes</taxon>
        <taxon>Picornavirales</taxon>
        <taxon>Secoviridae</taxon>
        <taxon>Waikavirus</taxon>
        <taxon>Actinidivirus</taxon>
        <taxon>Waikavirus querci</taxon>
    </lineage>
</organism>
<keyword evidence="2" id="KW-0472">Membrane</keyword>
<keyword evidence="2" id="KW-0812">Transmembrane</keyword>
<reference evidence="3" key="1">
    <citation type="journal article" date="2023" name="Virology">
        <title>Broadening the host range and genetic diversity of waikaviruses.</title>
        <authorList>
            <person name="Sidharthan V.K."/>
            <person name="Rajeswari V."/>
            <person name="Baranwal V.K."/>
        </authorList>
    </citation>
    <scope>NUCLEOTIDE SEQUENCE</scope>
    <source>
        <strain evidence="3">Que rob</strain>
    </source>
</reference>
<proteinExistence type="predicted"/>
<feature type="transmembrane region" description="Helical" evidence="2">
    <location>
        <begin position="33"/>
        <end position="55"/>
    </location>
</feature>
<accession>A0AA48P9N7</accession>
<protein>
    <submittedName>
        <fullName evidence="3">ORFX protein</fullName>
    </submittedName>
</protein>
<name>A0AA48P9N7_9SECO</name>
<evidence type="ECO:0000313" key="3">
    <source>
        <dbReference type="EMBL" id="DBA13322.1"/>
    </source>
</evidence>
<sequence>MTKETVFLFGLTIQVVGLALLVFAILNPDQIKTLLQAGLVCLFIALILFLVSVIFRHRDYSEQILRIQAFRAVEAVSQASAPIREVAHRGREKVKSKVKSLRPRSRSRDLERGSSSLRSSSKRRSSAPPRSRK</sequence>
<dbReference type="EMBL" id="BK062996">
    <property type="protein sequence ID" value="DBA13322.1"/>
    <property type="molecule type" value="Genomic_RNA"/>
</dbReference>
<keyword evidence="2" id="KW-1133">Transmembrane helix</keyword>